<dbReference type="Pfam" id="PF22936">
    <property type="entry name" value="Pol_BBD"/>
    <property type="match status" value="1"/>
</dbReference>
<sequence length="832" mass="93859">MACSSSDSDTEREKLGDVSIEIQAYTQALKKVEAQLVAHQPSQLWYEEKIRFMKIDLDDKIDVLTYHKKLLAEAEKEKEELKAKVEKWHNSSKNLNILLNSQMSARDKAGLGYGDQMNKGVLSYENEVFQSVFVSRTSDIEDSPMNDRYAEGMHAVPPPMTGIYIPSGPDKEIDDSQFTYGPNQSKPSESDAMSSDFNTCESNCSEETHESMPEPVVNEPKVVSQPKVWSDAPIIEEYESDSEDEHVSLPTKEQETPSFAFINTLKHVKTPRQTVKEQNTCSQSPKPDKKDCSGLMAEKLGLGYGFTKKACFVCGSFSHLIRDCDFHEKRMAKQAELNNRMSKGSGQREIRPVWNNVQRVNHQNQFVPKAVLTRTGKIQVNTTRTSGTNTVNTARTSGTNTVNTARHNFNRQAVPTNAARKVNTVKPIVNNARPKAGFHKTLSPFRKPFNRTTTLRTNFSYQKVNTAEVNAVSAVGGKRETAVKPSAGCNWRHKRHYWNKVSKYNGGSSSRNCDYPQRALQNKGIVDSGCSRHMTGNKAYLAEYQDFNGGPVAFGGSKGYITGKGKIKTGKLDFEDVCFVKELQHFNLFSVSQMCDKKNKVLFTDSECLVLSPEFKLPDENQVLLKIPRQNNMYSFNLENIVPSGGLACLIAKATIDESNKWHRRLGHVNFKNLNKLVKGNLVRGLPSKIFQNDHTCVACQKGKQHKASCKAKSVSSISHSLQLLHMDLFGPTYVRSLNHKTYCLVITDDFSRFSWVFFLRTKDETSGILKDFIRQIENQLNQKVKTIRCDNGTEFKNKDVIEFCGSKGIKREYSNARTPQQNELKRAWCSI</sequence>
<evidence type="ECO:0000256" key="1">
    <source>
        <dbReference type="ARBA" id="ARBA00022670"/>
    </source>
</evidence>
<keyword evidence="1" id="KW-0645">Protease</keyword>
<dbReference type="InterPro" id="IPR036397">
    <property type="entry name" value="RNaseH_sf"/>
</dbReference>
<dbReference type="SUPFAM" id="SSF53098">
    <property type="entry name" value="Ribonuclease H-like"/>
    <property type="match status" value="1"/>
</dbReference>
<feature type="coiled-coil region" evidence="2">
    <location>
        <begin position="64"/>
        <end position="91"/>
    </location>
</feature>
<evidence type="ECO:0000256" key="3">
    <source>
        <dbReference type="SAM" id="MobiDB-lite"/>
    </source>
</evidence>
<feature type="region of interest" description="Disordered" evidence="3">
    <location>
        <begin position="168"/>
        <end position="224"/>
    </location>
</feature>
<dbReference type="PANTHER" id="PTHR42648:SF32">
    <property type="entry name" value="RIBONUCLEASE H-LIKE DOMAIN, GAG-PRE-INTEGRASE DOMAIN PROTEIN-RELATED"/>
    <property type="match status" value="1"/>
</dbReference>
<keyword evidence="1" id="KW-0378">Hydrolase</keyword>
<keyword evidence="6" id="KW-1185">Reference proteome</keyword>
<gene>
    <name evidence="5" type="ORF">Tco_1113577</name>
</gene>
<keyword evidence="2" id="KW-0175">Coiled coil</keyword>
<evidence type="ECO:0000313" key="6">
    <source>
        <dbReference type="Proteomes" id="UP001151760"/>
    </source>
</evidence>
<dbReference type="InterPro" id="IPR039537">
    <property type="entry name" value="Retrotran_Ty1/copia-like"/>
</dbReference>
<dbReference type="EMBL" id="BQNB010021133">
    <property type="protein sequence ID" value="GJU03239.1"/>
    <property type="molecule type" value="Genomic_DNA"/>
</dbReference>
<dbReference type="PROSITE" id="PS50994">
    <property type="entry name" value="INTEGRASE"/>
    <property type="match status" value="1"/>
</dbReference>
<reference evidence="5" key="2">
    <citation type="submission" date="2022-01" db="EMBL/GenBank/DDBJ databases">
        <authorList>
            <person name="Yamashiro T."/>
            <person name="Shiraishi A."/>
            <person name="Satake H."/>
            <person name="Nakayama K."/>
        </authorList>
    </citation>
    <scope>NUCLEOTIDE SEQUENCE</scope>
</reference>
<dbReference type="InterPro" id="IPR054722">
    <property type="entry name" value="PolX-like_BBD"/>
</dbReference>
<accession>A0ABQ5IWB1</accession>
<evidence type="ECO:0000256" key="2">
    <source>
        <dbReference type="SAM" id="Coils"/>
    </source>
</evidence>
<dbReference type="InterPro" id="IPR025724">
    <property type="entry name" value="GAG-pre-integrase_dom"/>
</dbReference>
<evidence type="ECO:0000259" key="4">
    <source>
        <dbReference type="PROSITE" id="PS50994"/>
    </source>
</evidence>
<name>A0ABQ5IWB1_9ASTR</name>
<reference evidence="5" key="1">
    <citation type="journal article" date="2022" name="Int. J. Mol. Sci.">
        <title>Draft Genome of Tanacetum Coccineum: Genomic Comparison of Closely Related Tanacetum-Family Plants.</title>
        <authorList>
            <person name="Yamashiro T."/>
            <person name="Shiraishi A."/>
            <person name="Nakayama K."/>
            <person name="Satake H."/>
        </authorList>
    </citation>
    <scope>NUCLEOTIDE SEQUENCE</scope>
</reference>
<dbReference type="Pfam" id="PF00665">
    <property type="entry name" value="rve"/>
    <property type="match status" value="1"/>
</dbReference>
<dbReference type="Proteomes" id="UP001151760">
    <property type="component" value="Unassembled WGS sequence"/>
</dbReference>
<evidence type="ECO:0000313" key="5">
    <source>
        <dbReference type="EMBL" id="GJU03239.1"/>
    </source>
</evidence>
<dbReference type="InterPro" id="IPR001584">
    <property type="entry name" value="Integrase_cat-core"/>
</dbReference>
<feature type="compositionally biased region" description="Polar residues" evidence="3">
    <location>
        <begin position="176"/>
        <end position="205"/>
    </location>
</feature>
<comment type="caution">
    <text evidence="5">The sequence shown here is derived from an EMBL/GenBank/DDBJ whole genome shotgun (WGS) entry which is preliminary data.</text>
</comment>
<dbReference type="Pfam" id="PF13976">
    <property type="entry name" value="gag_pre-integrs"/>
    <property type="match status" value="1"/>
</dbReference>
<dbReference type="PANTHER" id="PTHR42648">
    <property type="entry name" value="TRANSPOSASE, PUTATIVE-RELATED"/>
    <property type="match status" value="1"/>
</dbReference>
<proteinExistence type="predicted"/>
<protein>
    <submittedName>
        <fullName evidence="5">Ribonuclease H-like domain-containing protein</fullName>
    </submittedName>
</protein>
<organism evidence="5 6">
    <name type="scientific">Tanacetum coccineum</name>
    <dbReference type="NCBI Taxonomy" id="301880"/>
    <lineage>
        <taxon>Eukaryota</taxon>
        <taxon>Viridiplantae</taxon>
        <taxon>Streptophyta</taxon>
        <taxon>Embryophyta</taxon>
        <taxon>Tracheophyta</taxon>
        <taxon>Spermatophyta</taxon>
        <taxon>Magnoliopsida</taxon>
        <taxon>eudicotyledons</taxon>
        <taxon>Gunneridae</taxon>
        <taxon>Pentapetalae</taxon>
        <taxon>asterids</taxon>
        <taxon>campanulids</taxon>
        <taxon>Asterales</taxon>
        <taxon>Asteraceae</taxon>
        <taxon>Asteroideae</taxon>
        <taxon>Anthemideae</taxon>
        <taxon>Anthemidinae</taxon>
        <taxon>Tanacetum</taxon>
    </lineage>
</organism>
<feature type="domain" description="Integrase catalytic" evidence="4">
    <location>
        <begin position="716"/>
        <end position="832"/>
    </location>
</feature>
<dbReference type="InterPro" id="IPR012337">
    <property type="entry name" value="RNaseH-like_sf"/>
</dbReference>
<dbReference type="Gene3D" id="3.30.420.10">
    <property type="entry name" value="Ribonuclease H-like superfamily/Ribonuclease H"/>
    <property type="match status" value="1"/>
</dbReference>